<dbReference type="UniPathway" id="UPA00138"/>
<dbReference type="InterPro" id="IPR051318">
    <property type="entry name" value="Fe-S_L-Ser"/>
</dbReference>
<comment type="similarity">
    <text evidence="3 11 12">Belongs to the iron-sulfur dependent L-serine dehydratase family.</text>
</comment>
<organism evidence="14 15">
    <name type="scientific">Megamonas hypermegale</name>
    <dbReference type="NCBI Taxonomy" id="158847"/>
    <lineage>
        <taxon>Bacteria</taxon>
        <taxon>Bacillati</taxon>
        <taxon>Bacillota</taxon>
        <taxon>Negativicutes</taxon>
        <taxon>Selenomonadales</taxon>
        <taxon>Selenomonadaceae</taxon>
        <taxon>Megamonas</taxon>
    </lineage>
</organism>
<dbReference type="Pfam" id="PF01842">
    <property type="entry name" value="ACT"/>
    <property type="match status" value="1"/>
</dbReference>
<keyword evidence="8 11" id="KW-0411">Iron-sulfur</keyword>
<dbReference type="InterPro" id="IPR004643">
    <property type="entry name" value="Fe-S_L-Ser_bsu"/>
</dbReference>
<evidence type="ECO:0000256" key="5">
    <source>
        <dbReference type="ARBA" id="ARBA00022485"/>
    </source>
</evidence>
<protein>
    <recommendedName>
        <fullName evidence="11">L-serine deaminase</fullName>
    </recommendedName>
</protein>
<evidence type="ECO:0000256" key="6">
    <source>
        <dbReference type="ARBA" id="ARBA00022723"/>
    </source>
</evidence>
<dbReference type="AlphaFoldDB" id="A0A378NUH8"/>
<dbReference type="EMBL" id="UGPP01000001">
    <property type="protein sequence ID" value="STY72001.1"/>
    <property type="molecule type" value="Genomic_DNA"/>
</dbReference>
<evidence type="ECO:0000256" key="3">
    <source>
        <dbReference type="ARBA" id="ARBA00008636"/>
    </source>
</evidence>
<dbReference type="NCBIfam" id="TIGR00719">
    <property type="entry name" value="sda_beta"/>
    <property type="match status" value="1"/>
</dbReference>
<dbReference type="SUPFAM" id="SSF55021">
    <property type="entry name" value="ACT-like"/>
    <property type="match status" value="1"/>
</dbReference>
<comment type="catalytic activity">
    <reaction evidence="10 11 12">
        <text>L-serine = pyruvate + NH4(+)</text>
        <dbReference type="Rhea" id="RHEA:19169"/>
        <dbReference type="ChEBI" id="CHEBI:15361"/>
        <dbReference type="ChEBI" id="CHEBI:28938"/>
        <dbReference type="ChEBI" id="CHEBI:33384"/>
        <dbReference type="EC" id="4.3.1.17"/>
    </reaction>
</comment>
<reference evidence="14 15" key="1">
    <citation type="submission" date="2018-06" db="EMBL/GenBank/DDBJ databases">
        <authorList>
            <consortium name="Pathogen Informatics"/>
            <person name="Doyle S."/>
        </authorList>
    </citation>
    <scope>NUCLEOTIDE SEQUENCE [LARGE SCALE GENOMIC DNA]</scope>
    <source>
        <strain evidence="14 15">NCTC10571</strain>
    </source>
</reference>
<keyword evidence="5 11" id="KW-0004">4Fe-4S</keyword>
<evidence type="ECO:0000256" key="2">
    <source>
        <dbReference type="ARBA" id="ARBA00004742"/>
    </source>
</evidence>
<name>A0A378NUH8_9FIRM</name>
<keyword evidence="7 11" id="KW-0408">Iron</keyword>
<dbReference type="PANTHER" id="PTHR30182">
    <property type="entry name" value="L-SERINE DEHYDRATASE"/>
    <property type="match status" value="1"/>
</dbReference>
<dbReference type="GO" id="GO:0046872">
    <property type="term" value="F:metal ion binding"/>
    <property type="evidence" value="ECO:0007669"/>
    <property type="project" value="UniProtKB-UniRule"/>
</dbReference>
<proteinExistence type="inferred from homology"/>
<dbReference type="GO" id="GO:0003941">
    <property type="term" value="F:L-serine ammonia-lyase activity"/>
    <property type="evidence" value="ECO:0007669"/>
    <property type="project" value="UniProtKB-UniRule"/>
</dbReference>
<comment type="cofactor">
    <cofactor evidence="1 12">
        <name>[4Fe-4S] cluster</name>
        <dbReference type="ChEBI" id="CHEBI:49883"/>
    </cofactor>
</comment>
<dbReference type="GO" id="GO:0051539">
    <property type="term" value="F:4 iron, 4 sulfur cluster binding"/>
    <property type="evidence" value="ECO:0007669"/>
    <property type="project" value="UniProtKB-UniRule"/>
</dbReference>
<dbReference type="PANTHER" id="PTHR30182:SF12">
    <property type="entry name" value="L-SERINE DEHYDRATASE, BETA CHAIN-RELATED"/>
    <property type="match status" value="1"/>
</dbReference>
<comment type="pathway">
    <text evidence="2 11">Carbohydrate biosynthesis; gluconeogenesis.</text>
</comment>
<dbReference type="Proteomes" id="UP000255234">
    <property type="component" value="Unassembled WGS sequence"/>
</dbReference>
<sequence>MRSAFDIIGPIMIGPSSSHTAGAVRLGLMARAILGEEVKIINIKLYGSFAQTYKGHGTDRALIAGIMGFKPDDERIRNSLEIAKEKNIEFNFSKVDLEDAHPNTAIIELIGVTDRKIEVTGASIGGGNIIISAVNNYEVQLSGKYPSIIIVHQDMPGVVNGVTAALARYNINIAYMKVSRSERGAEALMNIEVDDTISDEAVKACSRVIGVKKVLRIDAI</sequence>
<accession>A0A378NUH8</accession>
<dbReference type="CDD" id="cd04903">
    <property type="entry name" value="ACT_LSD"/>
    <property type="match status" value="1"/>
</dbReference>
<dbReference type="InterPro" id="IPR029009">
    <property type="entry name" value="ASB_dom_sf"/>
</dbReference>
<keyword evidence="9 11" id="KW-0456">Lyase</keyword>
<dbReference type="PIRSF" id="PIRSF036692">
    <property type="entry name" value="SDH_B"/>
    <property type="match status" value="1"/>
</dbReference>
<evidence type="ECO:0000256" key="11">
    <source>
        <dbReference type="PIRNR" id="PIRNR036692"/>
    </source>
</evidence>
<evidence type="ECO:0000256" key="7">
    <source>
        <dbReference type="ARBA" id="ARBA00023004"/>
    </source>
</evidence>
<evidence type="ECO:0000313" key="14">
    <source>
        <dbReference type="EMBL" id="STY72001.1"/>
    </source>
</evidence>
<dbReference type="SUPFAM" id="SSF143548">
    <property type="entry name" value="Serine metabolism enzymes domain"/>
    <property type="match status" value="1"/>
</dbReference>
<evidence type="ECO:0000256" key="10">
    <source>
        <dbReference type="ARBA" id="ARBA00049406"/>
    </source>
</evidence>
<dbReference type="InterPro" id="IPR045865">
    <property type="entry name" value="ACT-like_dom_sf"/>
</dbReference>
<dbReference type="InterPro" id="IPR005131">
    <property type="entry name" value="Ser_deHydtase_bsu"/>
</dbReference>
<evidence type="ECO:0000256" key="4">
    <source>
        <dbReference type="ARBA" id="ARBA00022432"/>
    </source>
</evidence>
<feature type="domain" description="ACT" evidence="13">
    <location>
        <begin position="147"/>
        <end position="219"/>
    </location>
</feature>
<dbReference type="FunFam" id="3.30.1330.90:FF:000004">
    <property type="entry name" value="L-serine dehydratase, iron-sulfur-dependent subunit beta"/>
    <property type="match status" value="1"/>
</dbReference>
<dbReference type="GeneID" id="62779518"/>
<dbReference type="PROSITE" id="PS51671">
    <property type="entry name" value="ACT"/>
    <property type="match status" value="1"/>
</dbReference>
<evidence type="ECO:0000313" key="15">
    <source>
        <dbReference type="Proteomes" id="UP000255234"/>
    </source>
</evidence>
<evidence type="ECO:0000256" key="8">
    <source>
        <dbReference type="ARBA" id="ARBA00023014"/>
    </source>
</evidence>
<evidence type="ECO:0000259" key="13">
    <source>
        <dbReference type="PROSITE" id="PS51671"/>
    </source>
</evidence>
<dbReference type="RefSeq" id="WP_008539714.1">
    <property type="nucleotide sequence ID" value="NZ_UGPP01000001.1"/>
</dbReference>
<evidence type="ECO:0000256" key="9">
    <source>
        <dbReference type="ARBA" id="ARBA00023239"/>
    </source>
</evidence>
<dbReference type="InterPro" id="IPR002912">
    <property type="entry name" value="ACT_dom"/>
</dbReference>
<dbReference type="Pfam" id="PF03315">
    <property type="entry name" value="SDH_beta"/>
    <property type="match status" value="1"/>
</dbReference>
<keyword evidence="6 11" id="KW-0479">Metal-binding</keyword>
<dbReference type="Gene3D" id="3.30.70.260">
    <property type="match status" value="1"/>
</dbReference>
<dbReference type="GO" id="GO:0006094">
    <property type="term" value="P:gluconeogenesis"/>
    <property type="evidence" value="ECO:0007669"/>
    <property type="project" value="UniProtKB-UniRule"/>
</dbReference>
<evidence type="ECO:0000256" key="12">
    <source>
        <dbReference type="RuleBase" id="RU366059"/>
    </source>
</evidence>
<gene>
    <name evidence="14" type="primary">sdhB</name>
    <name evidence="14" type="ORF">NCTC10571_02190</name>
</gene>
<dbReference type="Gene3D" id="3.30.1330.90">
    <property type="entry name" value="D-3-phosphoglycerate dehydrogenase, domain 3"/>
    <property type="match status" value="1"/>
</dbReference>
<keyword evidence="4 11" id="KW-0312">Gluconeogenesis</keyword>
<evidence type="ECO:0000256" key="1">
    <source>
        <dbReference type="ARBA" id="ARBA00001966"/>
    </source>
</evidence>